<dbReference type="GO" id="GO:0009252">
    <property type="term" value="P:peptidoglycan biosynthetic process"/>
    <property type="evidence" value="ECO:0007669"/>
    <property type="project" value="UniProtKB-KW"/>
</dbReference>
<keyword evidence="7 8" id="KW-0472">Membrane</keyword>
<gene>
    <name evidence="9" type="ORF">UFOPK2880_01723</name>
</gene>
<keyword evidence="2" id="KW-1003">Cell membrane</keyword>
<dbReference type="Pfam" id="PF03023">
    <property type="entry name" value="MurJ"/>
    <property type="match status" value="1"/>
</dbReference>
<feature type="transmembrane region" description="Helical" evidence="8">
    <location>
        <begin position="93"/>
        <end position="112"/>
    </location>
</feature>
<dbReference type="GO" id="GO:0005886">
    <property type="term" value="C:plasma membrane"/>
    <property type="evidence" value="ECO:0007669"/>
    <property type="project" value="UniProtKB-SubCell"/>
</dbReference>
<keyword evidence="4" id="KW-0133">Cell shape</keyword>
<evidence type="ECO:0000313" key="9">
    <source>
        <dbReference type="EMBL" id="CAB4785934.1"/>
    </source>
</evidence>
<dbReference type="GO" id="GO:0015648">
    <property type="term" value="F:lipid-linked peptidoglycan transporter activity"/>
    <property type="evidence" value="ECO:0007669"/>
    <property type="project" value="TreeGrafter"/>
</dbReference>
<dbReference type="GO" id="GO:0034204">
    <property type="term" value="P:lipid translocation"/>
    <property type="evidence" value="ECO:0007669"/>
    <property type="project" value="TreeGrafter"/>
</dbReference>
<evidence type="ECO:0000256" key="5">
    <source>
        <dbReference type="ARBA" id="ARBA00022984"/>
    </source>
</evidence>
<evidence type="ECO:0000256" key="8">
    <source>
        <dbReference type="SAM" id="Phobius"/>
    </source>
</evidence>
<dbReference type="InterPro" id="IPR051050">
    <property type="entry name" value="Lipid_II_flippase_MurJ/MviN"/>
</dbReference>
<comment type="subcellular location">
    <subcellularLocation>
        <location evidence="1">Cell membrane</location>
        <topology evidence="1">Multi-pass membrane protein</topology>
    </subcellularLocation>
</comment>
<evidence type="ECO:0000256" key="2">
    <source>
        <dbReference type="ARBA" id="ARBA00022475"/>
    </source>
</evidence>
<sequence length="232" mass="24742">MARAVARRDRDAFVERTAFGLRLVGLLTFPAAFAFLVMSRPIIGALLQHGEFSASATITTSRALAGLSLGLIGYSIYLFALRGFYAHQDTRTPFLINLVQNVLNIILAFALVRTYGVLGLGVAFAVSYIIGAVVALYVLRIKVHTFPVVDVLVSLARMLAAAAVMGAVLWLALKPVGDNNGFGAVLKISVGIVIGTLVYLGALTLLRVPEVNGLRSASQRLISNRNSAGQQD</sequence>
<dbReference type="AlphaFoldDB" id="A0A6J6WRV2"/>
<dbReference type="PANTHER" id="PTHR47019">
    <property type="entry name" value="LIPID II FLIPPASE MURJ"/>
    <property type="match status" value="1"/>
</dbReference>
<accession>A0A6J6WRV2</accession>
<keyword evidence="5" id="KW-0573">Peptidoglycan synthesis</keyword>
<dbReference type="GO" id="GO:0008360">
    <property type="term" value="P:regulation of cell shape"/>
    <property type="evidence" value="ECO:0007669"/>
    <property type="project" value="UniProtKB-KW"/>
</dbReference>
<evidence type="ECO:0000256" key="3">
    <source>
        <dbReference type="ARBA" id="ARBA00022692"/>
    </source>
</evidence>
<protein>
    <submittedName>
        <fullName evidence="9">Unannotated protein</fullName>
    </submittedName>
</protein>
<name>A0A6J6WRV2_9ZZZZ</name>
<feature type="transmembrane region" description="Helical" evidence="8">
    <location>
        <begin position="151"/>
        <end position="173"/>
    </location>
</feature>
<reference evidence="9" key="1">
    <citation type="submission" date="2020-05" db="EMBL/GenBank/DDBJ databases">
        <authorList>
            <person name="Chiriac C."/>
            <person name="Salcher M."/>
            <person name="Ghai R."/>
            <person name="Kavagutti S V."/>
        </authorList>
    </citation>
    <scope>NUCLEOTIDE SEQUENCE</scope>
</reference>
<dbReference type="PANTHER" id="PTHR47019:SF1">
    <property type="entry name" value="LIPID II FLIPPASE MURJ"/>
    <property type="match status" value="1"/>
</dbReference>
<keyword evidence="3 8" id="KW-0812">Transmembrane</keyword>
<feature type="transmembrane region" description="Helical" evidence="8">
    <location>
        <begin position="118"/>
        <end position="139"/>
    </location>
</feature>
<dbReference type="InterPro" id="IPR004268">
    <property type="entry name" value="MurJ"/>
</dbReference>
<evidence type="ECO:0000256" key="7">
    <source>
        <dbReference type="ARBA" id="ARBA00023136"/>
    </source>
</evidence>
<feature type="transmembrane region" description="Helical" evidence="8">
    <location>
        <begin position="185"/>
        <end position="206"/>
    </location>
</feature>
<keyword evidence="6 8" id="KW-1133">Transmembrane helix</keyword>
<dbReference type="EMBL" id="CAEZZP010000154">
    <property type="protein sequence ID" value="CAB4785934.1"/>
    <property type="molecule type" value="Genomic_DNA"/>
</dbReference>
<feature type="transmembrane region" description="Helical" evidence="8">
    <location>
        <begin position="21"/>
        <end position="43"/>
    </location>
</feature>
<proteinExistence type="predicted"/>
<evidence type="ECO:0000256" key="1">
    <source>
        <dbReference type="ARBA" id="ARBA00004651"/>
    </source>
</evidence>
<evidence type="ECO:0000256" key="4">
    <source>
        <dbReference type="ARBA" id="ARBA00022960"/>
    </source>
</evidence>
<feature type="transmembrane region" description="Helical" evidence="8">
    <location>
        <begin position="63"/>
        <end position="81"/>
    </location>
</feature>
<evidence type="ECO:0000256" key="6">
    <source>
        <dbReference type="ARBA" id="ARBA00022989"/>
    </source>
</evidence>
<organism evidence="9">
    <name type="scientific">freshwater metagenome</name>
    <dbReference type="NCBI Taxonomy" id="449393"/>
    <lineage>
        <taxon>unclassified sequences</taxon>
        <taxon>metagenomes</taxon>
        <taxon>ecological metagenomes</taxon>
    </lineage>
</organism>